<feature type="compositionally biased region" description="Basic and acidic residues" evidence="1">
    <location>
        <begin position="472"/>
        <end position="482"/>
    </location>
</feature>
<dbReference type="GeneID" id="93423603"/>
<proteinExistence type="predicted"/>
<evidence type="ECO:0000313" key="5">
    <source>
        <dbReference type="Proteomes" id="UP000244925"/>
    </source>
</evidence>
<organism evidence="4 5">
    <name type="scientific">Paramuribaculum intestinale</name>
    <dbReference type="NCBI Taxonomy" id="2094151"/>
    <lineage>
        <taxon>Bacteria</taxon>
        <taxon>Pseudomonadati</taxon>
        <taxon>Bacteroidota</taxon>
        <taxon>Bacteroidia</taxon>
        <taxon>Bacteroidales</taxon>
        <taxon>Muribaculaceae</taxon>
        <taxon>Paramuribaculum</taxon>
    </lineage>
</organism>
<dbReference type="Pfam" id="PF13101">
    <property type="entry name" value="DUF3945"/>
    <property type="match status" value="1"/>
</dbReference>
<name>A0A2V1IWB4_9BACT</name>
<feature type="compositionally biased region" description="Polar residues" evidence="1">
    <location>
        <begin position="457"/>
        <end position="471"/>
    </location>
</feature>
<gene>
    <name evidence="4" type="ORF">C5O25_10165</name>
</gene>
<feature type="region of interest" description="Disordered" evidence="1">
    <location>
        <begin position="452"/>
        <end position="502"/>
    </location>
</feature>
<feature type="compositionally biased region" description="Basic and acidic residues" evidence="1">
    <location>
        <begin position="346"/>
        <end position="362"/>
    </location>
</feature>
<feature type="domain" description="DUF4099" evidence="3">
    <location>
        <begin position="154"/>
        <end position="236"/>
    </location>
</feature>
<sequence>MEQLQDQEVLIARNNETGQVGAVVGQNPDGTPKMADAKTAKLSDLVKFNKGQNPLEAFMSNFIRQAKNPSLFGFFKLPADRYDAIAPAMADLIQDPVSNGEMLKPYEVDVKSVAQTQSQEQTPVQEPEVNPQPEPDNVQSQPEAAVTAIKAAPIDPNKIDWATIEKEWGVTRQQLEQNGDLRQMIYNHKSPNLVRIAPVLDGQRIEADAKLSFKHNPDGSITLSPHFMKSRPNLEQEYRGYTFTEQDKAQLRKTGNLGKAVDLVDPKTGEVQKCIVSLDKLTNEIESQTVDGTYIKPKIANIELTMREIGILKNGGILPKKFVELADGRKFYADLQYSVEKRDVGFNSEPYRKENQELRNKDAQTQAPEGDKQTQGNWLDKDGNIKRLHQWCKIPLDEQKQADYMAGKLVRVGESKDKFGNDCIIYVQFDPQKGQPETTREYPDRSKVVGIAEESKTQLSVNNDGQTNEATKNIREPLRKGQTEPNNETQQKEQKKSKGPKI</sequence>
<feature type="compositionally biased region" description="Low complexity" evidence="1">
    <location>
        <begin position="115"/>
        <end position="131"/>
    </location>
</feature>
<evidence type="ECO:0000256" key="1">
    <source>
        <dbReference type="SAM" id="MobiDB-lite"/>
    </source>
</evidence>
<dbReference type="InterPro" id="IPR025222">
    <property type="entry name" value="DUF3945"/>
</dbReference>
<feature type="compositionally biased region" description="Polar residues" evidence="1">
    <location>
        <begin position="363"/>
        <end position="377"/>
    </location>
</feature>
<feature type="domain" description="DUF3945" evidence="2">
    <location>
        <begin position="298"/>
        <end position="346"/>
    </location>
</feature>
<comment type="caution">
    <text evidence="4">The sequence shown here is derived from an EMBL/GenBank/DDBJ whole genome shotgun (WGS) entry which is preliminary data.</text>
</comment>
<accession>A0A2V1IWB4</accession>
<keyword evidence="5" id="KW-1185">Reference proteome</keyword>
<dbReference type="Pfam" id="PF13351">
    <property type="entry name" value="DUF4099"/>
    <property type="match status" value="1"/>
</dbReference>
<evidence type="ECO:0000259" key="3">
    <source>
        <dbReference type="Pfam" id="PF13351"/>
    </source>
</evidence>
<evidence type="ECO:0000313" key="4">
    <source>
        <dbReference type="EMBL" id="PWB06447.1"/>
    </source>
</evidence>
<dbReference type="AlphaFoldDB" id="A0A2V1IWB4"/>
<dbReference type="InterPro" id="IPR025343">
    <property type="entry name" value="DUF4099"/>
</dbReference>
<dbReference type="Proteomes" id="UP000244925">
    <property type="component" value="Unassembled WGS sequence"/>
</dbReference>
<feature type="region of interest" description="Disordered" evidence="1">
    <location>
        <begin position="114"/>
        <end position="143"/>
    </location>
</feature>
<feature type="region of interest" description="Disordered" evidence="1">
    <location>
        <begin position="346"/>
        <end position="380"/>
    </location>
</feature>
<dbReference type="RefSeq" id="WP_107036635.1">
    <property type="nucleotide sequence ID" value="NZ_CP098825.1"/>
</dbReference>
<reference evidence="5" key="1">
    <citation type="submission" date="2018-02" db="EMBL/GenBank/DDBJ databases">
        <authorList>
            <person name="Clavel T."/>
            <person name="Strowig T."/>
        </authorList>
    </citation>
    <scope>NUCLEOTIDE SEQUENCE [LARGE SCALE GENOMIC DNA]</scope>
    <source>
        <strain evidence="5">DSM 100764</strain>
    </source>
</reference>
<protein>
    <submittedName>
        <fullName evidence="4">DUF4099 domain-containing protein</fullName>
    </submittedName>
</protein>
<evidence type="ECO:0000259" key="2">
    <source>
        <dbReference type="Pfam" id="PF13101"/>
    </source>
</evidence>
<dbReference type="EMBL" id="PUBV01000024">
    <property type="protein sequence ID" value="PWB06447.1"/>
    <property type="molecule type" value="Genomic_DNA"/>
</dbReference>